<dbReference type="HAMAP" id="MF_00812">
    <property type="entry name" value="Thiopur_methtran"/>
    <property type="match status" value="1"/>
</dbReference>
<comment type="subcellular location">
    <subcellularLocation>
        <location evidence="2 9">Cytoplasm</location>
    </subcellularLocation>
</comment>
<organism evidence="10 11">
    <name type="scientific">Litoribacillus peritrichatus</name>
    <dbReference type="NCBI Taxonomy" id="718191"/>
    <lineage>
        <taxon>Bacteria</taxon>
        <taxon>Pseudomonadati</taxon>
        <taxon>Pseudomonadota</taxon>
        <taxon>Gammaproteobacteria</taxon>
        <taxon>Oceanospirillales</taxon>
        <taxon>Oceanospirillaceae</taxon>
        <taxon>Litoribacillus</taxon>
    </lineage>
</organism>
<dbReference type="InterPro" id="IPR022474">
    <property type="entry name" value="Thiopur_S-MeTfrase_Se/Te_detox"/>
</dbReference>
<evidence type="ECO:0000256" key="9">
    <source>
        <dbReference type="HAMAP-Rule" id="MF_00812"/>
    </source>
</evidence>
<dbReference type="EMBL" id="BAABBN010000012">
    <property type="protein sequence ID" value="GAA3936676.1"/>
    <property type="molecule type" value="Genomic_DNA"/>
</dbReference>
<evidence type="ECO:0000256" key="6">
    <source>
        <dbReference type="ARBA" id="ARBA00022603"/>
    </source>
</evidence>
<evidence type="ECO:0000256" key="8">
    <source>
        <dbReference type="ARBA" id="ARBA00022691"/>
    </source>
</evidence>
<keyword evidence="5 9" id="KW-0963">Cytoplasm</keyword>
<dbReference type="Pfam" id="PF05724">
    <property type="entry name" value="TPMT"/>
    <property type="match status" value="1"/>
</dbReference>
<keyword evidence="7 9" id="KW-0808">Transferase</keyword>
<evidence type="ECO:0000256" key="1">
    <source>
        <dbReference type="ARBA" id="ARBA00000903"/>
    </source>
</evidence>
<dbReference type="Proteomes" id="UP001501565">
    <property type="component" value="Unassembled WGS sequence"/>
</dbReference>
<dbReference type="NCBIfam" id="TIGR03840">
    <property type="entry name" value="TMPT_Se_Te"/>
    <property type="match status" value="1"/>
</dbReference>
<sequence>MDVSFWHERWASRDIGFHEGDANQLMVNSFHELDLAQGARIFIPLCGKTRDIAWMLSQGYHVVGVELNEGAVLELFSELDIEPVASEAEGLIRYHEQNIDIFVGNIFDVTAEILGPVDAIYDRAALVALPLVSRRQYTKHLQTITDNAPLLLITYEYDQTKYEGPPFSIVGDEINSHYGEHYHISQLASREVPGGIKGVVSGKEKVWLLN</sequence>
<dbReference type="PIRSF" id="PIRSF023956">
    <property type="entry name" value="Thiopurine_S-methyltransferase"/>
    <property type="match status" value="1"/>
</dbReference>
<proteinExistence type="inferred from homology"/>
<evidence type="ECO:0000256" key="5">
    <source>
        <dbReference type="ARBA" id="ARBA00022490"/>
    </source>
</evidence>
<feature type="binding site" evidence="9">
    <location>
        <position position="123"/>
    </location>
    <ligand>
        <name>S-adenosyl-L-methionine</name>
        <dbReference type="ChEBI" id="CHEBI:59789"/>
    </ligand>
</feature>
<keyword evidence="11" id="KW-1185">Reference proteome</keyword>
<dbReference type="PANTHER" id="PTHR10259:SF11">
    <property type="entry name" value="THIOPURINE S-METHYLTRANSFERASE"/>
    <property type="match status" value="1"/>
</dbReference>
<keyword evidence="8 9" id="KW-0949">S-adenosyl-L-methionine</keyword>
<feature type="binding site" evidence="9">
    <location>
        <position position="66"/>
    </location>
    <ligand>
        <name>S-adenosyl-L-methionine</name>
        <dbReference type="ChEBI" id="CHEBI:59789"/>
    </ligand>
</feature>
<dbReference type="RefSeq" id="WP_344800033.1">
    <property type="nucleotide sequence ID" value="NZ_BAABBN010000012.1"/>
</dbReference>
<dbReference type="InterPro" id="IPR008854">
    <property type="entry name" value="TPMT"/>
</dbReference>
<dbReference type="InterPro" id="IPR029063">
    <property type="entry name" value="SAM-dependent_MTases_sf"/>
</dbReference>
<feature type="binding site" evidence="9">
    <location>
        <position position="45"/>
    </location>
    <ligand>
        <name>S-adenosyl-L-methionine</name>
        <dbReference type="ChEBI" id="CHEBI:59789"/>
    </ligand>
</feature>
<dbReference type="SUPFAM" id="SSF53335">
    <property type="entry name" value="S-adenosyl-L-methionine-dependent methyltransferases"/>
    <property type="match status" value="1"/>
</dbReference>
<reference evidence="11" key="1">
    <citation type="journal article" date="2019" name="Int. J. Syst. Evol. Microbiol.">
        <title>The Global Catalogue of Microorganisms (GCM) 10K type strain sequencing project: providing services to taxonomists for standard genome sequencing and annotation.</title>
        <authorList>
            <consortium name="The Broad Institute Genomics Platform"/>
            <consortium name="The Broad Institute Genome Sequencing Center for Infectious Disease"/>
            <person name="Wu L."/>
            <person name="Ma J."/>
        </authorList>
    </citation>
    <scope>NUCLEOTIDE SEQUENCE [LARGE SCALE GENOMIC DNA]</scope>
    <source>
        <strain evidence="11">JCM 17551</strain>
    </source>
</reference>
<dbReference type="Gene3D" id="3.40.50.150">
    <property type="entry name" value="Vaccinia Virus protein VP39"/>
    <property type="match status" value="1"/>
</dbReference>
<dbReference type="PROSITE" id="PS51585">
    <property type="entry name" value="SAM_MT_TPMT"/>
    <property type="match status" value="1"/>
</dbReference>
<evidence type="ECO:0000256" key="7">
    <source>
        <dbReference type="ARBA" id="ARBA00022679"/>
    </source>
</evidence>
<evidence type="ECO:0000256" key="3">
    <source>
        <dbReference type="ARBA" id="ARBA00008145"/>
    </source>
</evidence>
<feature type="binding site" evidence="9">
    <location>
        <position position="10"/>
    </location>
    <ligand>
        <name>S-adenosyl-L-methionine</name>
        <dbReference type="ChEBI" id="CHEBI:59789"/>
    </ligand>
</feature>
<comment type="caution">
    <text evidence="10">The sequence shown here is derived from an EMBL/GenBank/DDBJ whole genome shotgun (WGS) entry which is preliminary data.</text>
</comment>
<dbReference type="EC" id="2.1.1.67" evidence="4 9"/>
<keyword evidence="6 9" id="KW-0489">Methyltransferase</keyword>
<evidence type="ECO:0000313" key="10">
    <source>
        <dbReference type="EMBL" id="GAA3936676.1"/>
    </source>
</evidence>
<dbReference type="InterPro" id="IPR025835">
    <property type="entry name" value="Thiopurine_S-MeTrfase"/>
</dbReference>
<gene>
    <name evidence="9" type="primary">tpm</name>
    <name evidence="10" type="ORF">GCM10022277_36330</name>
</gene>
<accession>A0ABP7N6K0</accession>
<evidence type="ECO:0000256" key="2">
    <source>
        <dbReference type="ARBA" id="ARBA00004496"/>
    </source>
</evidence>
<comment type="catalytic activity">
    <reaction evidence="1 9">
        <text>S-adenosyl-L-methionine + a thiopurine = S-adenosyl-L-homocysteine + a thiopurine S-methylether.</text>
        <dbReference type="EC" id="2.1.1.67"/>
    </reaction>
</comment>
<name>A0ABP7N6K0_9GAMM</name>
<evidence type="ECO:0000313" key="11">
    <source>
        <dbReference type="Proteomes" id="UP001501565"/>
    </source>
</evidence>
<comment type="similarity">
    <text evidence="3 9">Belongs to the class I-like SAM-binding methyltransferase superfamily. TPMT family.</text>
</comment>
<dbReference type="PANTHER" id="PTHR10259">
    <property type="entry name" value="THIOPURINE S-METHYLTRANSFERASE"/>
    <property type="match status" value="1"/>
</dbReference>
<protein>
    <recommendedName>
        <fullName evidence="4 9">Thiopurine S-methyltransferase</fullName>
        <ecNumber evidence="4 9">2.1.1.67</ecNumber>
    </recommendedName>
    <alternativeName>
        <fullName evidence="9">Thiopurine methyltransferase</fullName>
    </alternativeName>
</protein>
<evidence type="ECO:0000256" key="4">
    <source>
        <dbReference type="ARBA" id="ARBA00011905"/>
    </source>
</evidence>